<dbReference type="InterPro" id="IPR023614">
    <property type="entry name" value="Porin_dom_sf"/>
</dbReference>
<evidence type="ECO:0000256" key="8">
    <source>
        <dbReference type="ARBA" id="ARBA00023114"/>
    </source>
</evidence>
<dbReference type="InterPro" id="IPR050298">
    <property type="entry name" value="Gram-neg_bact_OMP"/>
</dbReference>
<keyword evidence="9" id="KW-0472">Membrane</keyword>
<dbReference type="EMBL" id="CAADFJ010000018">
    <property type="protein sequence ID" value="VFJ98078.1"/>
    <property type="molecule type" value="Genomic_DNA"/>
</dbReference>
<proteinExistence type="predicted"/>
<dbReference type="SUPFAM" id="SSF56935">
    <property type="entry name" value="Porins"/>
    <property type="match status" value="1"/>
</dbReference>
<dbReference type="PRINTS" id="PR00182">
    <property type="entry name" value="ECOLNEIPORIN"/>
</dbReference>
<evidence type="ECO:0000313" key="14">
    <source>
        <dbReference type="EMBL" id="VFJ91398.1"/>
    </source>
</evidence>
<evidence type="ECO:0000256" key="6">
    <source>
        <dbReference type="ARBA" id="ARBA00022729"/>
    </source>
</evidence>
<dbReference type="GO" id="GO:0015288">
    <property type="term" value="F:porin activity"/>
    <property type="evidence" value="ECO:0007669"/>
    <property type="project" value="UniProtKB-KW"/>
</dbReference>
<dbReference type="CDD" id="cd00342">
    <property type="entry name" value="gram_neg_porins"/>
    <property type="match status" value="1"/>
</dbReference>
<dbReference type="GO" id="GO:0009279">
    <property type="term" value="C:cell outer membrane"/>
    <property type="evidence" value="ECO:0007669"/>
    <property type="project" value="UniProtKB-SubCell"/>
</dbReference>
<dbReference type="InterPro" id="IPR001702">
    <property type="entry name" value="Porin_Gram-ve"/>
</dbReference>
<accession>A0A450UCT0</accession>
<dbReference type="GO" id="GO:0034220">
    <property type="term" value="P:monoatomic ion transmembrane transport"/>
    <property type="evidence" value="ECO:0007669"/>
    <property type="project" value="InterPro"/>
</dbReference>
<dbReference type="Gene3D" id="2.40.160.10">
    <property type="entry name" value="Porin"/>
    <property type="match status" value="1"/>
</dbReference>
<dbReference type="PANTHER" id="PTHR34501:SF9">
    <property type="entry name" value="MAJOR OUTER MEMBRANE PROTEIN P.IA"/>
    <property type="match status" value="1"/>
</dbReference>
<evidence type="ECO:0000256" key="5">
    <source>
        <dbReference type="ARBA" id="ARBA00022692"/>
    </source>
</evidence>
<keyword evidence="8" id="KW-0626">Porin</keyword>
<evidence type="ECO:0000256" key="2">
    <source>
        <dbReference type="ARBA" id="ARBA00011233"/>
    </source>
</evidence>
<keyword evidence="7" id="KW-0406">Ion transport</keyword>
<evidence type="ECO:0000256" key="9">
    <source>
        <dbReference type="ARBA" id="ARBA00023136"/>
    </source>
</evidence>
<evidence type="ECO:0000259" key="12">
    <source>
        <dbReference type="Pfam" id="PF13609"/>
    </source>
</evidence>
<dbReference type="Pfam" id="PF13609">
    <property type="entry name" value="Porin_4"/>
    <property type="match status" value="1"/>
</dbReference>
<evidence type="ECO:0000313" key="15">
    <source>
        <dbReference type="EMBL" id="VFJ98078.1"/>
    </source>
</evidence>
<evidence type="ECO:0000256" key="7">
    <source>
        <dbReference type="ARBA" id="ARBA00023065"/>
    </source>
</evidence>
<keyword evidence="5" id="KW-0812">Transmembrane</keyword>
<evidence type="ECO:0000256" key="10">
    <source>
        <dbReference type="ARBA" id="ARBA00023237"/>
    </source>
</evidence>
<comment type="subcellular location">
    <subcellularLocation>
        <location evidence="1">Cell outer membrane</location>
        <topology evidence="1">Multi-pass membrane protein</topology>
    </subcellularLocation>
</comment>
<dbReference type="GO" id="GO:0046930">
    <property type="term" value="C:pore complex"/>
    <property type="evidence" value="ECO:0007669"/>
    <property type="project" value="UniProtKB-KW"/>
</dbReference>
<keyword evidence="6 11" id="KW-0732">Signal</keyword>
<reference evidence="13" key="1">
    <citation type="submission" date="2019-02" db="EMBL/GenBank/DDBJ databases">
        <authorList>
            <person name="Gruber-Vodicka R. H."/>
            <person name="Seah K. B. B."/>
        </authorList>
    </citation>
    <scope>NUCLEOTIDE SEQUENCE</scope>
    <source>
        <strain evidence="15">BECK_SA2B12</strain>
        <strain evidence="13">BECK_SA2B15</strain>
        <strain evidence="14">BECK_SA2B20</strain>
    </source>
</reference>
<dbReference type="AlphaFoldDB" id="A0A450UCT0"/>
<dbReference type="EMBL" id="CAADFG010000019">
    <property type="protein sequence ID" value="VFJ90067.1"/>
    <property type="molecule type" value="Genomic_DNA"/>
</dbReference>
<dbReference type="InterPro" id="IPR033900">
    <property type="entry name" value="Gram_neg_porin_domain"/>
</dbReference>
<dbReference type="PANTHER" id="PTHR34501">
    <property type="entry name" value="PROTEIN YDDL-RELATED"/>
    <property type="match status" value="1"/>
</dbReference>
<evidence type="ECO:0000256" key="11">
    <source>
        <dbReference type="SAM" id="SignalP"/>
    </source>
</evidence>
<evidence type="ECO:0000313" key="13">
    <source>
        <dbReference type="EMBL" id="VFJ90067.1"/>
    </source>
</evidence>
<organism evidence="13">
    <name type="scientific">Candidatus Kentrum eta</name>
    <dbReference type="NCBI Taxonomy" id="2126337"/>
    <lineage>
        <taxon>Bacteria</taxon>
        <taxon>Pseudomonadati</taxon>
        <taxon>Pseudomonadota</taxon>
        <taxon>Gammaproteobacteria</taxon>
        <taxon>Candidatus Kentrum</taxon>
    </lineage>
</organism>
<gene>
    <name evidence="13" type="ORF">BECKH772A_GA0070896_1001912</name>
    <name evidence="14" type="ORF">BECKH772B_GA0070898_1001712</name>
    <name evidence="15" type="ORF">BECKH772C_GA0070978_1001812</name>
</gene>
<sequence length="384" mass="42273">MQKKLLSLAIAGALAVPGAAMADVTSNGSNITVYGKFHASWDYVDTDISTNDADDSDDNTAVFRNSRLGFKGSENLGSNGLKGIWQVETELDTVDNQVQLRNTFVGLQGDQWGRIIFGKHDTPYKTATAKLDIFSDTIADYNNIIGAHIIDTAADDGTADATAMNFNEREPQLVMYTTPNFNGFSGQIARESYQEDEDDGGNKSDEELEAWSVMAMYDQGPFFASLAYEVFSGDLGGSSTSTNDDEEIDAWKLGLGYTFGNSTIGFVYEDIEHDNDAYEFASRDAYWASFSHKFGANNRNVFKLAYGKADDSDVDDADDGADNWSVGIDHHFSKRTKVYAVYTDMDNDDEGYYNLYSTQLNTSDYSVGRGQDSDAFSIGIVHKF</sequence>
<feature type="chain" id="PRO_5033432528" evidence="11">
    <location>
        <begin position="23"/>
        <end position="384"/>
    </location>
</feature>
<keyword evidence="10" id="KW-0998">Cell outer membrane</keyword>
<name>A0A450UCT0_9GAMM</name>
<comment type="subunit">
    <text evidence="2">Homotrimer.</text>
</comment>
<keyword evidence="3" id="KW-0813">Transport</keyword>
<dbReference type="EMBL" id="CAADFI010000017">
    <property type="protein sequence ID" value="VFJ91398.1"/>
    <property type="molecule type" value="Genomic_DNA"/>
</dbReference>
<feature type="signal peptide" evidence="11">
    <location>
        <begin position="1"/>
        <end position="22"/>
    </location>
</feature>
<protein>
    <submittedName>
        <fullName evidence="13">Outer membrane protein (Porin)</fullName>
    </submittedName>
</protein>
<evidence type="ECO:0000256" key="1">
    <source>
        <dbReference type="ARBA" id="ARBA00004571"/>
    </source>
</evidence>
<feature type="domain" description="Porin" evidence="12">
    <location>
        <begin position="11"/>
        <end position="349"/>
    </location>
</feature>
<keyword evidence="4" id="KW-1134">Transmembrane beta strand</keyword>
<evidence type="ECO:0000256" key="4">
    <source>
        <dbReference type="ARBA" id="ARBA00022452"/>
    </source>
</evidence>
<evidence type="ECO:0000256" key="3">
    <source>
        <dbReference type="ARBA" id="ARBA00022448"/>
    </source>
</evidence>